<dbReference type="FunFam" id="3.10.20.310:FF:000002">
    <property type="entry name" value="Outer membrane protein assembly factor BamA"/>
    <property type="match status" value="1"/>
</dbReference>
<reference evidence="12" key="2">
    <citation type="submission" date="2021-02" db="EMBL/GenBank/DDBJ databases">
        <title>Comparative genomics of Ferrovum myxofaciens strains, predominant extremophile bacteria forming large biofilm stalactites in acid mine ecosystems.</title>
        <authorList>
            <person name="Burkartova K."/>
            <person name="Ridl J."/>
            <person name="Pajer P."/>
            <person name="Falteisek L."/>
        </authorList>
    </citation>
    <scope>NUCLEOTIDE SEQUENCE</scope>
    <source>
        <strain evidence="12">MI1III</strain>
    </source>
</reference>
<protein>
    <recommendedName>
        <fullName evidence="8 9">Outer membrane protein assembly factor BamA</fullName>
    </recommendedName>
</protein>
<feature type="domain" description="POTRA" evidence="10">
    <location>
        <begin position="347"/>
        <end position="421"/>
    </location>
</feature>
<evidence type="ECO:0000256" key="9">
    <source>
        <dbReference type="NCBIfam" id="TIGR03303"/>
    </source>
</evidence>
<dbReference type="AlphaFoldDB" id="A0A8F3IEN3"/>
<evidence type="ECO:0000313" key="13">
    <source>
        <dbReference type="Proteomes" id="UP000075653"/>
    </source>
</evidence>
<keyword evidence="2 8" id="KW-1134">Transmembrane beta strand</keyword>
<dbReference type="EMBL" id="CP071137">
    <property type="protein sequence ID" value="QWY76424.1"/>
    <property type="molecule type" value="Genomic_DNA"/>
</dbReference>
<evidence type="ECO:0000313" key="11">
    <source>
        <dbReference type="EMBL" id="KXW58574.1"/>
    </source>
</evidence>
<dbReference type="PANTHER" id="PTHR12815:SF23">
    <property type="entry name" value="OUTER MEMBRANE PROTEIN ASSEMBLY FACTOR BAMA"/>
    <property type="match status" value="1"/>
</dbReference>
<dbReference type="Pfam" id="PF01103">
    <property type="entry name" value="Omp85"/>
    <property type="match status" value="1"/>
</dbReference>
<dbReference type="InterPro" id="IPR023707">
    <property type="entry name" value="OM_assembly_BamA"/>
</dbReference>
<feature type="domain" description="POTRA" evidence="10">
    <location>
        <begin position="24"/>
        <end position="91"/>
    </location>
</feature>
<dbReference type="InterPro" id="IPR010827">
    <property type="entry name" value="BamA/TamA_POTRA"/>
</dbReference>
<dbReference type="PATRIC" id="fig|1789004.3.peg.988"/>
<name>A0A8F3IEN3_9PROT</name>
<keyword evidence="5 8" id="KW-0677">Repeat</keyword>
<evidence type="ECO:0000256" key="3">
    <source>
        <dbReference type="ARBA" id="ARBA00022692"/>
    </source>
</evidence>
<feature type="chain" id="PRO_5035352660" description="Outer membrane protein assembly factor BamA" evidence="8">
    <location>
        <begin position="21"/>
        <end position="765"/>
    </location>
</feature>
<evidence type="ECO:0000256" key="8">
    <source>
        <dbReference type="HAMAP-Rule" id="MF_01430"/>
    </source>
</evidence>
<dbReference type="GO" id="GO:0009279">
    <property type="term" value="C:cell outer membrane"/>
    <property type="evidence" value="ECO:0007669"/>
    <property type="project" value="UniProtKB-SubCell"/>
</dbReference>
<dbReference type="Pfam" id="PF07244">
    <property type="entry name" value="POTRA"/>
    <property type="match status" value="5"/>
</dbReference>
<gene>
    <name evidence="8 11" type="primary">bamA</name>
    <name evidence="11" type="ORF">FEMY_09730</name>
    <name evidence="12" type="ORF">JZL65_07835</name>
</gene>
<comment type="similarity">
    <text evidence="8">Belongs to the BamA family.</text>
</comment>
<keyword evidence="3 8" id="KW-0812">Transmembrane</keyword>
<evidence type="ECO:0000256" key="6">
    <source>
        <dbReference type="ARBA" id="ARBA00023136"/>
    </source>
</evidence>
<comment type="subcellular location">
    <subcellularLocation>
        <location evidence="8">Cell outer membrane</location>
    </subcellularLocation>
    <subcellularLocation>
        <location evidence="1">Membrane</location>
    </subcellularLocation>
</comment>
<dbReference type="RefSeq" id="WP_031597817.1">
    <property type="nucleotide sequence ID" value="NZ_CP053675.1"/>
</dbReference>
<keyword evidence="6 8" id="KW-0472">Membrane</keyword>
<dbReference type="Proteomes" id="UP000683551">
    <property type="component" value="Chromosome"/>
</dbReference>
<dbReference type="GO" id="GO:0051205">
    <property type="term" value="P:protein insertion into membrane"/>
    <property type="evidence" value="ECO:0007669"/>
    <property type="project" value="UniProtKB-UniRule"/>
</dbReference>
<accession>A0A149W099</accession>
<dbReference type="HAMAP" id="MF_01430">
    <property type="entry name" value="OM_assembly_BamA"/>
    <property type="match status" value="1"/>
</dbReference>
<dbReference type="InterPro" id="IPR000184">
    <property type="entry name" value="Bac_surfAg_D15"/>
</dbReference>
<organism evidence="11 13">
    <name type="scientific">Ferrovum myxofaciens</name>
    <dbReference type="NCBI Taxonomy" id="416213"/>
    <lineage>
        <taxon>Bacteria</taxon>
        <taxon>Pseudomonadati</taxon>
        <taxon>Pseudomonadota</taxon>
        <taxon>Betaproteobacteria</taxon>
        <taxon>Ferrovales</taxon>
        <taxon>Ferrovaceae</taxon>
        <taxon>Ferrovum</taxon>
    </lineage>
</organism>
<dbReference type="GeneID" id="301709660"/>
<dbReference type="GO" id="GO:0043165">
    <property type="term" value="P:Gram-negative-bacterium-type cell outer membrane assembly"/>
    <property type="evidence" value="ECO:0007669"/>
    <property type="project" value="UniProtKB-UniRule"/>
</dbReference>
<dbReference type="NCBIfam" id="TIGR03303">
    <property type="entry name" value="OM_YaeT"/>
    <property type="match status" value="1"/>
</dbReference>
<dbReference type="Proteomes" id="UP000075653">
    <property type="component" value="Unassembled WGS sequence"/>
</dbReference>
<dbReference type="Gene3D" id="3.10.20.310">
    <property type="entry name" value="membrane protein fhac"/>
    <property type="match status" value="5"/>
</dbReference>
<evidence type="ECO:0000256" key="2">
    <source>
        <dbReference type="ARBA" id="ARBA00022452"/>
    </source>
</evidence>
<dbReference type="PIRSF" id="PIRSF006076">
    <property type="entry name" value="OM_assembly_OMP85"/>
    <property type="match status" value="1"/>
</dbReference>
<feature type="domain" description="POTRA" evidence="10">
    <location>
        <begin position="175"/>
        <end position="263"/>
    </location>
</feature>
<dbReference type="PROSITE" id="PS51779">
    <property type="entry name" value="POTRA"/>
    <property type="match status" value="5"/>
</dbReference>
<feature type="domain" description="POTRA" evidence="10">
    <location>
        <begin position="266"/>
        <end position="344"/>
    </location>
</feature>
<proteinExistence type="inferred from homology"/>
<reference evidence="11 13" key="1">
    <citation type="submission" date="2016-01" db="EMBL/GenBank/DDBJ databases">
        <title>Genome sequence of the acidophilic iron oxidising Ferrovum strain Z-31.</title>
        <authorList>
            <person name="Poehlein A."/>
            <person name="Ullrich S.R."/>
            <person name="Schloemann M."/>
            <person name="Muehling M."/>
            <person name="Daniel R."/>
        </authorList>
    </citation>
    <scope>NUCLEOTIDE SEQUENCE [LARGE SCALE GENOMIC DNA]</scope>
    <source>
        <strain evidence="11 13">Z-31</strain>
    </source>
</reference>
<keyword evidence="7 8" id="KW-0998">Cell outer membrane</keyword>
<dbReference type="InterPro" id="IPR034746">
    <property type="entry name" value="POTRA"/>
</dbReference>
<evidence type="ECO:0000256" key="7">
    <source>
        <dbReference type="ARBA" id="ARBA00023237"/>
    </source>
</evidence>
<dbReference type="InterPro" id="IPR039910">
    <property type="entry name" value="D15-like"/>
</dbReference>
<keyword evidence="13" id="KW-1185">Reference proteome</keyword>
<dbReference type="EMBL" id="LRRD01000013">
    <property type="protein sequence ID" value="KXW58574.1"/>
    <property type="molecule type" value="Genomic_DNA"/>
</dbReference>
<keyword evidence="4 8" id="KW-0732">Signal</keyword>
<evidence type="ECO:0000256" key="4">
    <source>
        <dbReference type="ARBA" id="ARBA00022729"/>
    </source>
</evidence>
<sequence precursor="true">MFFRSLIFLFWMCWSSLALALAPITIQDIRVEGAQRIEPGTIFSYLPLKVGDTITTEKASAALKALYDTGFFSDVRLESDGNVLVVYVQERPSIARLEINGAKSFTKDQLKDALKTIGIAESRIYDKSLLDKAEKELKRQYLGKGKYSTQVSTTVTPLPRNRVALAFNIVEGEAAHIREINIVGAHAFSAKELQDQLQLNTPNWLSWYTKNDQYSKQKLSGDLEALRSYYQDRGYLEFAVDSTQVSISPDKQDVYISVNITEGQPYRVSDVKLAGQFLVPEAELRKLLTLKPGDLFSREKVTTSTKAIADRLAKDGYSFANINANPEIDKEHHTAAFTFVIDPGRRVYVRRVNIYGNTTTRDEVIRREIRQMEGAWYSVEKVNRSKERIDRLGFFSEVTVDSPPVPGTTDQVDVNFTVAERQTGSIQLGAGYSNAEGIILSAGITQSNLFGSGNSLSFGVSTGLVTRTYSVAYTNPYWTEEGIARTISLYDRSIDTSYLIGVSPYSTRTLGADVTYTIPVSEVNAYSLGYGFEATSVGVFNTSPAEYVDFVNQFGSQAKAIKVSMGYTHDTRDSIIYPMKGWSQKYGVEVGVPGENLTYYRATASEQVLTPVSQNTTLSLSGQLGYANGYGGVPLPFYKNFFAGGVGSVRGYFPGSLGPQVYDNYGNLLNLGGNKMITGSAEYFFPLPGSKGTDKSFRLSTFVDTGNVYGYNQGFSIPQLRYSAGVALSWYSPMGPLEFSYAAPFHYNSVTDNIERLQFQLGNTF</sequence>
<accession>A0A8F3IEN3</accession>
<evidence type="ECO:0000259" key="10">
    <source>
        <dbReference type="PROSITE" id="PS51779"/>
    </source>
</evidence>
<evidence type="ECO:0000256" key="1">
    <source>
        <dbReference type="ARBA" id="ARBA00004370"/>
    </source>
</evidence>
<feature type="domain" description="POTRA" evidence="10">
    <location>
        <begin position="92"/>
        <end position="172"/>
    </location>
</feature>
<dbReference type="PANTHER" id="PTHR12815">
    <property type="entry name" value="SORTING AND ASSEMBLY MACHINERY SAMM50 PROTEIN FAMILY MEMBER"/>
    <property type="match status" value="1"/>
</dbReference>
<dbReference type="Gene3D" id="2.40.160.50">
    <property type="entry name" value="membrane protein fhac: a member of the omp85/tpsb transporter family"/>
    <property type="match status" value="1"/>
</dbReference>
<comment type="subunit">
    <text evidence="8">Part of the Bam complex.</text>
</comment>
<evidence type="ECO:0000313" key="12">
    <source>
        <dbReference type="EMBL" id="QWY76424.1"/>
    </source>
</evidence>
<evidence type="ECO:0000256" key="5">
    <source>
        <dbReference type="ARBA" id="ARBA00022737"/>
    </source>
</evidence>
<feature type="signal peptide" evidence="8">
    <location>
        <begin position="1"/>
        <end position="20"/>
    </location>
</feature>
<comment type="function">
    <text evidence="8">Part of the outer membrane protein assembly complex, which is involved in assembly and insertion of beta-barrel proteins into the outer membrane.</text>
</comment>
<dbReference type="OrthoDB" id="9803054at2"/>